<dbReference type="EC" id="2.1.1.222" evidence="5"/>
<dbReference type="PANTHER" id="PTHR43464:SF19">
    <property type="entry name" value="UBIQUINONE BIOSYNTHESIS O-METHYLTRANSFERASE, MITOCHONDRIAL"/>
    <property type="match status" value="1"/>
</dbReference>
<evidence type="ECO:0000313" key="6">
    <source>
        <dbReference type="Proteomes" id="UP001597063"/>
    </source>
</evidence>
<evidence type="ECO:0000256" key="1">
    <source>
        <dbReference type="ARBA" id="ARBA00022603"/>
    </source>
</evidence>
<name>A0ABW2Y1H5_9ACTN</name>
<evidence type="ECO:0000256" key="2">
    <source>
        <dbReference type="ARBA" id="ARBA00022679"/>
    </source>
</evidence>
<dbReference type="GO" id="GO:0061542">
    <property type="term" value="F:3-demethylubiquinol 3-O-methyltransferase activity"/>
    <property type="evidence" value="ECO:0007669"/>
    <property type="project" value="UniProtKB-EC"/>
</dbReference>
<sequence length="224" mass="23861">MDGGTAHGTGPGEIAADGSAVEFYAAMPPDERSAALVHAALPAGASILELGAGAGRVTGPLVALGHPVTAVDGSAAMLARIEGARTVRSPIEDLRLPERFDCVLMMSFLVNYGDRKALLDTCARHAAPGGLVVVQRESPALFRDAGPREWSHDGVEFRMRDVGRPSPDVVTATIEYRMGERTWTHSFASRRLDDEELPEVLAASGLRFDRFLDEDGGWVAARPA</sequence>
<gene>
    <name evidence="5" type="ORF">ACFQZM_38035</name>
</gene>
<evidence type="ECO:0000313" key="5">
    <source>
        <dbReference type="EMBL" id="MFD0690341.1"/>
    </source>
</evidence>
<keyword evidence="3" id="KW-0949">S-adenosyl-L-methionine</keyword>
<dbReference type="InterPro" id="IPR013216">
    <property type="entry name" value="Methyltransf_11"/>
</dbReference>
<evidence type="ECO:0000256" key="3">
    <source>
        <dbReference type="ARBA" id="ARBA00022691"/>
    </source>
</evidence>
<dbReference type="InterPro" id="IPR029063">
    <property type="entry name" value="SAM-dependent_MTases_sf"/>
</dbReference>
<comment type="caution">
    <text evidence="5">The sequence shown here is derived from an EMBL/GenBank/DDBJ whole genome shotgun (WGS) entry which is preliminary data.</text>
</comment>
<protein>
    <submittedName>
        <fullName evidence="5">Class I SAM-dependent methyltransferase</fullName>
        <ecNumber evidence="5">2.1.1.222</ecNumber>
        <ecNumber evidence="5">2.1.1.64</ecNumber>
    </submittedName>
</protein>
<dbReference type="GO" id="GO:0102208">
    <property type="term" value="F:2-polyprenyl-6-hydroxyphenol methylase activity"/>
    <property type="evidence" value="ECO:0007669"/>
    <property type="project" value="UniProtKB-EC"/>
</dbReference>
<dbReference type="Proteomes" id="UP001597063">
    <property type="component" value="Unassembled WGS sequence"/>
</dbReference>
<keyword evidence="2 5" id="KW-0808">Transferase</keyword>
<feature type="domain" description="Methyltransferase type 11" evidence="4">
    <location>
        <begin position="48"/>
        <end position="134"/>
    </location>
</feature>
<dbReference type="PANTHER" id="PTHR43464">
    <property type="entry name" value="METHYLTRANSFERASE"/>
    <property type="match status" value="1"/>
</dbReference>
<dbReference type="CDD" id="cd02440">
    <property type="entry name" value="AdoMet_MTases"/>
    <property type="match status" value="1"/>
</dbReference>
<proteinExistence type="predicted"/>
<dbReference type="EC" id="2.1.1.64" evidence="5"/>
<dbReference type="Pfam" id="PF08241">
    <property type="entry name" value="Methyltransf_11"/>
    <property type="match status" value="1"/>
</dbReference>
<reference evidence="6" key="1">
    <citation type="journal article" date="2019" name="Int. J. Syst. Evol. Microbiol.">
        <title>The Global Catalogue of Microorganisms (GCM) 10K type strain sequencing project: providing services to taxonomists for standard genome sequencing and annotation.</title>
        <authorList>
            <consortium name="The Broad Institute Genomics Platform"/>
            <consortium name="The Broad Institute Genome Sequencing Center for Infectious Disease"/>
            <person name="Wu L."/>
            <person name="Ma J."/>
        </authorList>
    </citation>
    <scope>NUCLEOTIDE SEQUENCE [LARGE SCALE GENOMIC DNA]</scope>
    <source>
        <strain evidence="6">JCM 9371</strain>
    </source>
</reference>
<accession>A0ABW2Y1H5</accession>
<dbReference type="GO" id="GO:0032259">
    <property type="term" value="P:methylation"/>
    <property type="evidence" value="ECO:0007669"/>
    <property type="project" value="UniProtKB-KW"/>
</dbReference>
<organism evidence="5 6">
    <name type="scientific">Actinomadura fibrosa</name>
    <dbReference type="NCBI Taxonomy" id="111802"/>
    <lineage>
        <taxon>Bacteria</taxon>
        <taxon>Bacillati</taxon>
        <taxon>Actinomycetota</taxon>
        <taxon>Actinomycetes</taxon>
        <taxon>Streptosporangiales</taxon>
        <taxon>Thermomonosporaceae</taxon>
        <taxon>Actinomadura</taxon>
    </lineage>
</organism>
<evidence type="ECO:0000259" key="4">
    <source>
        <dbReference type="Pfam" id="PF08241"/>
    </source>
</evidence>
<keyword evidence="1 5" id="KW-0489">Methyltransferase</keyword>
<dbReference type="RefSeq" id="WP_131763193.1">
    <property type="nucleotide sequence ID" value="NZ_CAACUY010000303.1"/>
</dbReference>
<dbReference type="EMBL" id="JBHTGP010000018">
    <property type="protein sequence ID" value="MFD0690341.1"/>
    <property type="molecule type" value="Genomic_DNA"/>
</dbReference>
<dbReference type="Gene3D" id="3.40.50.150">
    <property type="entry name" value="Vaccinia Virus protein VP39"/>
    <property type="match status" value="1"/>
</dbReference>
<dbReference type="SUPFAM" id="SSF53335">
    <property type="entry name" value="S-adenosyl-L-methionine-dependent methyltransferases"/>
    <property type="match status" value="1"/>
</dbReference>
<keyword evidence="6" id="KW-1185">Reference proteome</keyword>